<dbReference type="InterPro" id="IPR024700">
    <property type="entry name" value="UCP020217"/>
</dbReference>
<dbReference type="CDD" id="cd05403">
    <property type="entry name" value="NT_KNTase_like"/>
    <property type="match status" value="1"/>
</dbReference>
<protein>
    <recommendedName>
        <fullName evidence="1">Polymerase beta nucleotidyltransferase domain-containing protein</fullName>
    </recommendedName>
</protein>
<accession>A0A1Z3HLD5</accession>
<dbReference type="RefSeq" id="WP_080809597.1">
    <property type="nucleotide sequence ID" value="NZ_CP021983.2"/>
</dbReference>
<name>A0A1Z3HLD5_9CYAN</name>
<dbReference type="InterPro" id="IPR041633">
    <property type="entry name" value="Polbeta"/>
</dbReference>
<dbReference type="Proteomes" id="UP000191901">
    <property type="component" value="Chromosome"/>
</dbReference>
<gene>
    <name evidence="2" type="ORF">XM38_020450</name>
</gene>
<dbReference type="EMBL" id="CP021983">
    <property type="protein sequence ID" value="ASC71095.1"/>
    <property type="molecule type" value="Genomic_DNA"/>
</dbReference>
<dbReference type="Gene3D" id="3.30.460.10">
    <property type="entry name" value="Beta Polymerase, domain 2"/>
    <property type="match status" value="1"/>
</dbReference>
<reference evidence="2 3" key="1">
    <citation type="journal article" date="2016" name="Biochim. Biophys. Acta">
        <title>Characterization of red-shifted phycobilisomes isolated from the chlorophyll f-containing cyanobacterium Halomicronema hongdechloris.</title>
        <authorList>
            <person name="Li Y."/>
            <person name="Lin Y."/>
            <person name="Garvey C.J."/>
            <person name="Birch D."/>
            <person name="Corkery R.W."/>
            <person name="Loughlin P.C."/>
            <person name="Scheer H."/>
            <person name="Willows R.D."/>
            <person name="Chen M."/>
        </authorList>
    </citation>
    <scope>NUCLEOTIDE SEQUENCE [LARGE SCALE GENOMIC DNA]</scope>
    <source>
        <strain evidence="2 3">C2206</strain>
    </source>
</reference>
<evidence type="ECO:0000313" key="2">
    <source>
        <dbReference type="EMBL" id="ASC71095.1"/>
    </source>
</evidence>
<sequence>MSEPPEPVIDPAHLAYWQRAMARQAQTRQQAQAAAWEAVQQMAACLRQEFGATRVIAFGSLVRHRFTDDSDIDLAAADIPAERYFEAVARVNEFSPRWVDLKPLEALEPHFRRRVLSTGIDIDARD</sequence>
<evidence type="ECO:0000313" key="3">
    <source>
        <dbReference type="Proteomes" id="UP000191901"/>
    </source>
</evidence>
<dbReference type="AlphaFoldDB" id="A0A1Z3HLD5"/>
<proteinExistence type="predicted"/>
<dbReference type="SUPFAM" id="SSF81301">
    <property type="entry name" value="Nucleotidyltransferase"/>
    <property type="match status" value="1"/>
</dbReference>
<dbReference type="STRING" id="1641165.XM38_12345"/>
<dbReference type="PIRSF" id="PIRSF020217">
    <property type="entry name" value="UCP020217"/>
    <property type="match status" value="1"/>
</dbReference>
<dbReference type="KEGG" id="hhg:XM38_020450"/>
<keyword evidence="3" id="KW-1185">Reference proteome</keyword>
<dbReference type="InterPro" id="IPR043519">
    <property type="entry name" value="NT_sf"/>
</dbReference>
<evidence type="ECO:0000259" key="1">
    <source>
        <dbReference type="Pfam" id="PF18765"/>
    </source>
</evidence>
<feature type="domain" description="Polymerase beta nucleotidyltransferase" evidence="1">
    <location>
        <begin position="43"/>
        <end position="122"/>
    </location>
</feature>
<dbReference type="Pfam" id="PF18765">
    <property type="entry name" value="Polbeta"/>
    <property type="match status" value="1"/>
</dbReference>
<organism evidence="2 3">
    <name type="scientific">Halomicronema hongdechloris C2206</name>
    <dbReference type="NCBI Taxonomy" id="1641165"/>
    <lineage>
        <taxon>Bacteria</taxon>
        <taxon>Bacillati</taxon>
        <taxon>Cyanobacteriota</taxon>
        <taxon>Cyanophyceae</taxon>
        <taxon>Nodosilineales</taxon>
        <taxon>Nodosilineaceae</taxon>
        <taxon>Halomicronema</taxon>
    </lineage>
</organism>